<proteinExistence type="predicted"/>
<feature type="chain" id="PRO_5034731045" evidence="2">
    <location>
        <begin position="25"/>
        <end position="114"/>
    </location>
</feature>
<evidence type="ECO:0000256" key="1">
    <source>
        <dbReference type="SAM" id="MobiDB-lite"/>
    </source>
</evidence>
<keyword evidence="2" id="KW-0732">Signal</keyword>
<reference evidence="3" key="1">
    <citation type="submission" date="2021-03" db="EMBL/GenBank/DDBJ databases">
        <title>Isolation of Bacillus subtilis from fermented food sample.</title>
        <authorList>
            <person name="Lakshmanan V."/>
            <person name="Athira K."/>
            <person name="Rajagopal K."/>
        </authorList>
    </citation>
    <scope>NUCLEOTIDE SEQUENCE</scope>
    <source>
        <strain evidence="3">S1</strain>
    </source>
</reference>
<dbReference type="EMBL" id="JAGFPW010000005">
    <property type="protein sequence ID" value="MBO3794205.1"/>
    <property type="molecule type" value="Genomic_DNA"/>
</dbReference>
<dbReference type="RefSeq" id="WP_134981972.1">
    <property type="nucleotide sequence ID" value="NZ_JAGFPW010000005.1"/>
</dbReference>
<evidence type="ECO:0000313" key="3">
    <source>
        <dbReference type="EMBL" id="MBO3794205.1"/>
    </source>
</evidence>
<dbReference type="AlphaFoldDB" id="A0A8I2B8W0"/>
<feature type="signal peptide" evidence="2">
    <location>
        <begin position="1"/>
        <end position="24"/>
    </location>
</feature>
<comment type="caution">
    <text evidence="3">The sequence shown here is derived from an EMBL/GenBank/DDBJ whole genome shotgun (WGS) entry which is preliminary data.</text>
</comment>
<protein>
    <submittedName>
        <fullName evidence="3">Uncharacterized protein</fullName>
    </submittedName>
</protein>
<evidence type="ECO:0000313" key="4">
    <source>
        <dbReference type="Proteomes" id="UP000665181"/>
    </source>
</evidence>
<feature type="region of interest" description="Disordered" evidence="1">
    <location>
        <begin position="91"/>
        <end position="114"/>
    </location>
</feature>
<sequence length="114" mass="13069">MKKKIRKITSISLGVATVSSIALALHFNSLSEDYKESHIKLNAKYKDVLVENEELRDTVIKLKDKNTVLKDEAKKSSGLLEQSQMEIEKLNGETNKLRKQVDQQKEKVKDLEKK</sequence>
<organism evidence="3 4">
    <name type="scientific">Bacillus subtilis</name>
    <dbReference type="NCBI Taxonomy" id="1423"/>
    <lineage>
        <taxon>Bacteria</taxon>
        <taxon>Bacillati</taxon>
        <taxon>Bacillota</taxon>
        <taxon>Bacilli</taxon>
        <taxon>Bacillales</taxon>
        <taxon>Bacillaceae</taxon>
        <taxon>Bacillus</taxon>
    </lineage>
</organism>
<gene>
    <name evidence="3" type="ORF">J5227_07765</name>
</gene>
<dbReference type="Proteomes" id="UP000665181">
    <property type="component" value="Unassembled WGS sequence"/>
</dbReference>
<name>A0A8I2B8W0_BACIU</name>
<accession>A0A8I2B8W0</accession>
<evidence type="ECO:0000256" key="2">
    <source>
        <dbReference type="SAM" id="SignalP"/>
    </source>
</evidence>